<organism evidence="1 2">
    <name type="scientific">Botrytis porri</name>
    <dbReference type="NCBI Taxonomy" id="87229"/>
    <lineage>
        <taxon>Eukaryota</taxon>
        <taxon>Fungi</taxon>
        <taxon>Dikarya</taxon>
        <taxon>Ascomycota</taxon>
        <taxon>Pezizomycotina</taxon>
        <taxon>Leotiomycetes</taxon>
        <taxon>Helotiales</taxon>
        <taxon>Sclerotiniaceae</taxon>
        <taxon>Botrytis</taxon>
    </lineage>
</organism>
<name>A0A4Z1L0U3_9HELO</name>
<proteinExistence type="predicted"/>
<sequence length="274" mass="30513">MSPPQISVDVALTLLRNSDTDFLIGYENSVPDPRSLTIEQRKDITAAVLGNPEPHKFIHFHFWGVDDEVRSKQIIMHRYSHARHHDWYNHDDINKLNVFRLAAVTFGLTGIDISVGERCWSVVPKSLKRAWFPNLVQCVDERRAEFARYLANAMLNEYMIDGEADGGDGIYSRYSEEFEIVTDIFEAQNNSIDLVQSASQTALASSSDISVGSLILNPELVSASTNSGSPIAGPQSSSLPAEIESLDLNDDPDAMDLELEHSVNNEDHGEIILL</sequence>
<keyword evidence="2" id="KW-1185">Reference proteome</keyword>
<dbReference type="Proteomes" id="UP000297280">
    <property type="component" value="Unassembled WGS sequence"/>
</dbReference>
<accession>A0A4Z1L0U3</accession>
<gene>
    <name evidence="1" type="ORF">BPOR_0065g00020</name>
</gene>
<comment type="caution">
    <text evidence="1">The sequence shown here is derived from an EMBL/GenBank/DDBJ whole genome shotgun (WGS) entry which is preliminary data.</text>
</comment>
<evidence type="ECO:0000313" key="2">
    <source>
        <dbReference type="Proteomes" id="UP000297280"/>
    </source>
</evidence>
<dbReference type="AlphaFoldDB" id="A0A4Z1L0U3"/>
<reference evidence="1 2" key="1">
    <citation type="submission" date="2017-12" db="EMBL/GenBank/DDBJ databases">
        <title>Comparative genomics of Botrytis spp.</title>
        <authorList>
            <person name="Valero-Jimenez C.A."/>
            <person name="Tapia P."/>
            <person name="Veloso J."/>
            <person name="Silva-Moreno E."/>
            <person name="Staats M."/>
            <person name="Valdes J.H."/>
            <person name="Van Kan J.A.L."/>
        </authorList>
    </citation>
    <scope>NUCLEOTIDE SEQUENCE [LARGE SCALE GENOMIC DNA]</scope>
    <source>
        <strain evidence="1 2">MUCL3349</strain>
    </source>
</reference>
<dbReference type="EMBL" id="PQXO01000065">
    <property type="protein sequence ID" value="TGO90414.1"/>
    <property type="molecule type" value="Genomic_DNA"/>
</dbReference>
<protein>
    <submittedName>
        <fullName evidence="1">Uncharacterized protein</fullName>
    </submittedName>
</protein>
<dbReference type="OrthoDB" id="3550035at2759"/>
<evidence type="ECO:0000313" key="1">
    <source>
        <dbReference type="EMBL" id="TGO90414.1"/>
    </source>
</evidence>